<evidence type="ECO:0000313" key="1">
    <source>
        <dbReference type="EMBL" id="GIY19698.1"/>
    </source>
</evidence>
<dbReference type="Proteomes" id="UP001054945">
    <property type="component" value="Unassembled WGS sequence"/>
</dbReference>
<reference evidence="1 2" key="1">
    <citation type="submission" date="2021-06" db="EMBL/GenBank/DDBJ databases">
        <title>Caerostris extrusa draft genome.</title>
        <authorList>
            <person name="Kono N."/>
            <person name="Arakawa K."/>
        </authorList>
    </citation>
    <scope>NUCLEOTIDE SEQUENCE [LARGE SCALE GENOMIC DNA]</scope>
</reference>
<evidence type="ECO:0000313" key="2">
    <source>
        <dbReference type="Proteomes" id="UP001054945"/>
    </source>
</evidence>
<accession>A0AAV4RI76</accession>
<sequence length="102" mass="11777">MVFLRSRLISSLSILKYLGYARPLIYTILHPYRTHPPSSIQWMGCFTVLLGKLAGFFSSPRIYPEDEGRLYLRISSTRFLTKTDQLSSLVIHVRTVVESLQK</sequence>
<dbReference type="AlphaFoldDB" id="A0AAV4RI76"/>
<gene>
    <name evidence="1" type="ORF">CEXT_385551</name>
</gene>
<organism evidence="1 2">
    <name type="scientific">Caerostris extrusa</name>
    <name type="common">Bark spider</name>
    <name type="synonym">Caerostris bankana</name>
    <dbReference type="NCBI Taxonomy" id="172846"/>
    <lineage>
        <taxon>Eukaryota</taxon>
        <taxon>Metazoa</taxon>
        <taxon>Ecdysozoa</taxon>
        <taxon>Arthropoda</taxon>
        <taxon>Chelicerata</taxon>
        <taxon>Arachnida</taxon>
        <taxon>Araneae</taxon>
        <taxon>Araneomorphae</taxon>
        <taxon>Entelegynae</taxon>
        <taxon>Araneoidea</taxon>
        <taxon>Araneidae</taxon>
        <taxon>Caerostris</taxon>
    </lineage>
</organism>
<comment type="caution">
    <text evidence="1">The sequence shown here is derived from an EMBL/GenBank/DDBJ whole genome shotgun (WGS) entry which is preliminary data.</text>
</comment>
<dbReference type="EMBL" id="BPLR01007783">
    <property type="protein sequence ID" value="GIY19698.1"/>
    <property type="molecule type" value="Genomic_DNA"/>
</dbReference>
<name>A0AAV4RI76_CAEEX</name>
<protein>
    <submittedName>
        <fullName evidence="1">Uncharacterized protein</fullName>
    </submittedName>
</protein>
<proteinExistence type="predicted"/>
<keyword evidence="2" id="KW-1185">Reference proteome</keyword>